<dbReference type="EMBL" id="FPJE01000035">
    <property type="protein sequence ID" value="SFW75745.1"/>
    <property type="molecule type" value="Genomic_DNA"/>
</dbReference>
<evidence type="ECO:0000313" key="2">
    <source>
        <dbReference type="Proteomes" id="UP000182248"/>
    </source>
</evidence>
<organism evidence="1 2">
    <name type="scientific">Sinomicrobium oceani</name>
    <dbReference type="NCBI Taxonomy" id="1150368"/>
    <lineage>
        <taxon>Bacteria</taxon>
        <taxon>Pseudomonadati</taxon>
        <taxon>Bacteroidota</taxon>
        <taxon>Flavobacteriia</taxon>
        <taxon>Flavobacteriales</taxon>
        <taxon>Flavobacteriaceae</taxon>
        <taxon>Sinomicrobium</taxon>
    </lineage>
</organism>
<dbReference type="AlphaFoldDB" id="A0A1K1RUM1"/>
<name>A0A1K1RUM1_9FLAO</name>
<sequence length="44" mass="5755">MVQNYKFSRYRENLRELFYIKKIVRYRKLSRYWEFYIISLSKPQ</sequence>
<keyword evidence="2" id="KW-1185">Reference proteome</keyword>
<reference evidence="1 2" key="1">
    <citation type="submission" date="2016-11" db="EMBL/GenBank/DDBJ databases">
        <authorList>
            <person name="Jaros S."/>
            <person name="Januszkiewicz K."/>
            <person name="Wedrychowicz H."/>
        </authorList>
    </citation>
    <scope>NUCLEOTIDE SEQUENCE [LARGE SCALE GENOMIC DNA]</scope>
    <source>
        <strain evidence="1 2">CGMCC 1.12145</strain>
    </source>
</reference>
<dbReference type="Proteomes" id="UP000182248">
    <property type="component" value="Unassembled WGS sequence"/>
</dbReference>
<protein>
    <submittedName>
        <fullName evidence="1">Uncharacterized protein</fullName>
    </submittedName>
</protein>
<evidence type="ECO:0000313" key="1">
    <source>
        <dbReference type="EMBL" id="SFW75745.1"/>
    </source>
</evidence>
<accession>A0A1K1RUM1</accession>
<proteinExistence type="predicted"/>
<dbReference type="STRING" id="1150368.SAMN02927921_04027"/>
<gene>
    <name evidence="1" type="ORF">SAMN02927921_04027</name>
</gene>